<dbReference type="AlphaFoldDB" id="A0A1V8T291"/>
<dbReference type="SUPFAM" id="SSF52540">
    <property type="entry name" value="P-loop containing nucleoside triphosphate hydrolases"/>
    <property type="match status" value="1"/>
</dbReference>
<organism evidence="3 4">
    <name type="scientific">Cryoendolithus antarcticus</name>
    <dbReference type="NCBI Taxonomy" id="1507870"/>
    <lineage>
        <taxon>Eukaryota</taxon>
        <taxon>Fungi</taxon>
        <taxon>Dikarya</taxon>
        <taxon>Ascomycota</taxon>
        <taxon>Pezizomycotina</taxon>
        <taxon>Dothideomycetes</taxon>
        <taxon>Dothideomycetidae</taxon>
        <taxon>Cladosporiales</taxon>
        <taxon>Cladosporiaceae</taxon>
        <taxon>Cryoendolithus</taxon>
    </lineage>
</organism>
<dbReference type="STRING" id="1507870.A0A1V8T291"/>
<proteinExistence type="predicted"/>
<dbReference type="Pfam" id="PF24883">
    <property type="entry name" value="NPHP3_N"/>
    <property type="match status" value="1"/>
</dbReference>
<dbReference type="InParanoid" id="A0A1V8T291"/>
<evidence type="ECO:0000259" key="2">
    <source>
        <dbReference type="Pfam" id="PF24883"/>
    </source>
</evidence>
<sequence>MSSTELLAPSQVWQSAHSQFQANIGPSDEHELPSTFEAAQSALKEALAGFADDSLMFKCLNKLSPLFSGLDKMSDAIGALALIDTHGIASAIWGTTKMLIKMARDYLQFFDDIGTAFEDMGQKMSRLSGYRELLTVNLTAGLQESLLQVLLGYSEFYRSVRLYLAKRRSLVENTKALFKGRSGRITQAQVRFCVADMDRRCERAMQDAYLARDQAQAGAALRIEQQMIQVQESLEQLNIESRIRMGKQVDAFKVQTIKDTRMVQDTNAVEHSQSMIESEPTRRPNTDGLAAGAELENIRLIETALVLVSQGQRGGLEEVKRFVSRLDGGDRKRWDSAILIGEAALRLGLAEKQRQREGFLRWVRVPGMDVEGILRDRLDRRLDMTGTWVYNDEKISSWLSNTSTTPQMLWLNADPGFGKTFLTAFIVNELQHMQPSGIAYFFCSLNDEPSQRGILAILRSWLHQLLKEVNVLDQKVVHLELPDLTDHRNSENITIDVLCRAFRSLFSQSKDTRLVVDGFDEAAEPANDAQRRDFVQFFKLLADLPRHWKVLLVSRPNEWFKEDLISNVPSMSVKEINVEDTADDLALYVSDRLQKAALKHRYWRPELATYAETVLSSGSKGMFMWVNLLVNELELDRSEKRARNTLSQPPSTLGNVYRRTLDRLADQDGRIRGPLWQVLRWVICAHQPLTLPQLEVALSISPDDEVDCDPEELYPEDIEKHLGSLIRIQPVSGAIGYVHASARQFLTSPNAGIGNDKFEPDSGTLDMKQAYTDMTRACLATLCLPETIATTMPRQVCQTVLTPEQTEFLWHSAVGWTLYLEEIATNLHLLSDIDSDIDRLFLNQENLISWLRMVYHPQETNASRSRKMIETAVSASNLQSLTSPLDLLARKCRPLLCGLGWSDDTDFSNWGAFMFVQWARRSVYRIRIRCGEEANGSPSLSLDHSLRKNYRKTYYAT</sequence>
<gene>
    <name evidence="3" type="ORF">B0A48_09306</name>
</gene>
<dbReference type="Proteomes" id="UP000192596">
    <property type="component" value="Unassembled WGS sequence"/>
</dbReference>
<dbReference type="Gene3D" id="3.40.50.300">
    <property type="entry name" value="P-loop containing nucleotide triphosphate hydrolases"/>
    <property type="match status" value="1"/>
</dbReference>
<dbReference type="PANTHER" id="PTHR10039:SF14">
    <property type="entry name" value="NACHT DOMAIN-CONTAINING PROTEIN"/>
    <property type="match status" value="1"/>
</dbReference>
<keyword evidence="1" id="KW-0677">Repeat</keyword>
<feature type="domain" description="Nephrocystin 3-like N-terminal" evidence="2">
    <location>
        <begin position="385"/>
        <end position="555"/>
    </location>
</feature>
<dbReference type="InterPro" id="IPR027417">
    <property type="entry name" value="P-loop_NTPase"/>
</dbReference>
<reference evidence="4" key="1">
    <citation type="submission" date="2017-03" db="EMBL/GenBank/DDBJ databases">
        <title>Genomes of endolithic fungi from Antarctica.</title>
        <authorList>
            <person name="Coleine C."/>
            <person name="Masonjones S."/>
            <person name="Stajich J.E."/>
        </authorList>
    </citation>
    <scope>NUCLEOTIDE SEQUENCE [LARGE SCALE GENOMIC DNA]</scope>
    <source>
        <strain evidence="4">CCFEE 5527</strain>
    </source>
</reference>
<protein>
    <recommendedName>
        <fullName evidence="2">Nephrocystin 3-like N-terminal domain-containing protein</fullName>
    </recommendedName>
</protein>
<name>A0A1V8T291_9PEZI</name>
<keyword evidence="4" id="KW-1185">Reference proteome</keyword>
<dbReference type="OrthoDB" id="5418336at2759"/>
<dbReference type="InterPro" id="IPR056884">
    <property type="entry name" value="NPHP3-like_N"/>
</dbReference>
<comment type="caution">
    <text evidence="3">The sequence shown here is derived from an EMBL/GenBank/DDBJ whole genome shotgun (WGS) entry which is preliminary data.</text>
</comment>
<evidence type="ECO:0000256" key="1">
    <source>
        <dbReference type="ARBA" id="ARBA00022737"/>
    </source>
</evidence>
<evidence type="ECO:0000313" key="4">
    <source>
        <dbReference type="Proteomes" id="UP000192596"/>
    </source>
</evidence>
<dbReference type="EMBL" id="NAJO01000019">
    <property type="protein sequence ID" value="OQO05536.1"/>
    <property type="molecule type" value="Genomic_DNA"/>
</dbReference>
<accession>A0A1V8T291</accession>
<evidence type="ECO:0000313" key="3">
    <source>
        <dbReference type="EMBL" id="OQO05536.1"/>
    </source>
</evidence>
<dbReference type="PANTHER" id="PTHR10039">
    <property type="entry name" value="AMELOGENIN"/>
    <property type="match status" value="1"/>
</dbReference>